<dbReference type="AlphaFoldDB" id="A0A8X6VLU7"/>
<proteinExistence type="predicted"/>
<keyword evidence="2" id="KW-1185">Reference proteome</keyword>
<sequence length="86" mass="9671">MDECIHRSRAVSSEVQATCRRATKSVCVVPRTLYTSSLRMSFKKKSHKSGDFDSHRTGPSRSIQRSWYLISSQSCAEAQKCDEAPS</sequence>
<evidence type="ECO:0000313" key="2">
    <source>
        <dbReference type="Proteomes" id="UP000887159"/>
    </source>
</evidence>
<reference evidence="1" key="1">
    <citation type="submission" date="2020-08" db="EMBL/GenBank/DDBJ databases">
        <title>Multicomponent nature underlies the extraordinary mechanical properties of spider dragline silk.</title>
        <authorList>
            <person name="Kono N."/>
            <person name="Nakamura H."/>
            <person name="Mori M."/>
            <person name="Yoshida Y."/>
            <person name="Ohtoshi R."/>
            <person name="Malay A.D."/>
            <person name="Moran D.A.P."/>
            <person name="Tomita M."/>
            <person name="Numata K."/>
            <person name="Arakawa K."/>
        </authorList>
    </citation>
    <scope>NUCLEOTIDE SEQUENCE</scope>
</reference>
<protein>
    <submittedName>
        <fullName evidence="1">Uncharacterized protein</fullName>
    </submittedName>
</protein>
<gene>
    <name evidence="1" type="ORF">TNCV_4471061</name>
</gene>
<evidence type="ECO:0000313" key="1">
    <source>
        <dbReference type="EMBL" id="GFY11120.1"/>
    </source>
</evidence>
<organism evidence="1 2">
    <name type="scientific">Trichonephila clavipes</name>
    <name type="common">Golden silk orbweaver</name>
    <name type="synonym">Nephila clavipes</name>
    <dbReference type="NCBI Taxonomy" id="2585209"/>
    <lineage>
        <taxon>Eukaryota</taxon>
        <taxon>Metazoa</taxon>
        <taxon>Ecdysozoa</taxon>
        <taxon>Arthropoda</taxon>
        <taxon>Chelicerata</taxon>
        <taxon>Arachnida</taxon>
        <taxon>Araneae</taxon>
        <taxon>Araneomorphae</taxon>
        <taxon>Entelegynae</taxon>
        <taxon>Araneoidea</taxon>
        <taxon>Nephilidae</taxon>
        <taxon>Trichonephila</taxon>
    </lineage>
</organism>
<dbReference type="Proteomes" id="UP000887159">
    <property type="component" value="Unassembled WGS sequence"/>
</dbReference>
<accession>A0A8X6VLU7</accession>
<dbReference type="EMBL" id="BMAU01021304">
    <property type="protein sequence ID" value="GFY11120.1"/>
    <property type="molecule type" value="Genomic_DNA"/>
</dbReference>
<name>A0A8X6VLU7_TRICX</name>
<comment type="caution">
    <text evidence="1">The sequence shown here is derived from an EMBL/GenBank/DDBJ whole genome shotgun (WGS) entry which is preliminary data.</text>
</comment>